<keyword evidence="2" id="KW-1185">Reference proteome</keyword>
<gene>
    <name evidence="1" type="ORF">FCI23_21940</name>
</gene>
<comment type="caution">
    <text evidence="1">The sequence shown here is derived from an EMBL/GenBank/DDBJ whole genome shotgun (WGS) entry which is preliminary data.</text>
</comment>
<evidence type="ECO:0000313" key="1">
    <source>
        <dbReference type="EMBL" id="TKA09509.1"/>
    </source>
</evidence>
<accession>A0A4V5N1B3</accession>
<protein>
    <submittedName>
        <fullName evidence="1">Uncharacterized protein</fullName>
    </submittedName>
</protein>
<dbReference type="Proteomes" id="UP000305778">
    <property type="component" value="Unassembled WGS sequence"/>
</dbReference>
<name>A0A4V5N1B3_9ACTN</name>
<dbReference type="AlphaFoldDB" id="A0A4V5N1B3"/>
<reference evidence="1 2" key="1">
    <citation type="submission" date="2019-04" db="EMBL/GenBank/DDBJ databases">
        <title>Streptomyces oryziradicis sp. nov., a novel actinomycete isolated from rhizosphere soil of rice (Oryza sativa L.).</title>
        <authorList>
            <person name="Li C."/>
        </authorList>
    </citation>
    <scope>NUCLEOTIDE SEQUENCE [LARGE SCALE GENOMIC DNA]</scope>
    <source>
        <strain evidence="1 2">NEAU-C40</strain>
    </source>
</reference>
<dbReference type="EMBL" id="SUMC01000021">
    <property type="protein sequence ID" value="TKA09509.1"/>
    <property type="molecule type" value="Genomic_DNA"/>
</dbReference>
<dbReference type="RefSeq" id="WP_136725638.1">
    <property type="nucleotide sequence ID" value="NZ_SUMC01000021.1"/>
</dbReference>
<organism evidence="1 2">
    <name type="scientific">Actinacidiphila oryziradicis</name>
    <dbReference type="NCBI Taxonomy" id="2571141"/>
    <lineage>
        <taxon>Bacteria</taxon>
        <taxon>Bacillati</taxon>
        <taxon>Actinomycetota</taxon>
        <taxon>Actinomycetes</taxon>
        <taxon>Kitasatosporales</taxon>
        <taxon>Streptomycetaceae</taxon>
        <taxon>Actinacidiphila</taxon>
    </lineage>
</organism>
<evidence type="ECO:0000313" key="2">
    <source>
        <dbReference type="Proteomes" id="UP000305778"/>
    </source>
</evidence>
<sequence>MGAETAVKQYKPPSCPPAEELNFRLEFTETDEFRVRQVLYRDFIVDFAIMQMVREDGSWVHVARIDCCHSTIHRHQFTHAGDDLYDHLEITAIPPDGGDRWSIVHAGYFSALGTMQEEWAENLRRWRDGR</sequence>
<proteinExistence type="predicted"/>
<dbReference type="OrthoDB" id="4774763at2"/>